<keyword evidence="2" id="KW-1185">Reference proteome</keyword>
<accession>A0A8J6KBJ6</accession>
<evidence type="ECO:0000313" key="2">
    <source>
        <dbReference type="Proteomes" id="UP000770717"/>
    </source>
</evidence>
<reference evidence="1" key="1">
    <citation type="thesis" date="2020" institute="ProQuest LLC" country="789 East Eisenhower Parkway, Ann Arbor, MI, USA">
        <title>Comparative Genomics and Chromosome Evolution.</title>
        <authorList>
            <person name="Mudd A.B."/>
        </authorList>
    </citation>
    <scope>NUCLEOTIDE SEQUENCE</scope>
    <source>
        <strain evidence="1">HN-11 Male</strain>
        <tissue evidence="1">Kidney and liver</tissue>
    </source>
</reference>
<dbReference type="Proteomes" id="UP000770717">
    <property type="component" value="Unassembled WGS sequence"/>
</dbReference>
<name>A0A8J6KBJ6_ELECQ</name>
<gene>
    <name evidence="1" type="ORF">GDO78_009021</name>
</gene>
<evidence type="ECO:0000313" key="1">
    <source>
        <dbReference type="EMBL" id="KAG9486231.1"/>
    </source>
</evidence>
<dbReference type="EMBL" id="WNTK01000004">
    <property type="protein sequence ID" value="KAG9486231.1"/>
    <property type="molecule type" value="Genomic_DNA"/>
</dbReference>
<proteinExistence type="predicted"/>
<comment type="caution">
    <text evidence="1">The sequence shown here is derived from an EMBL/GenBank/DDBJ whole genome shotgun (WGS) entry which is preliminary data.</text>
</comment>
<protein>
    <submittedName>
        <fullName evidence="1">Uncharacterized protein</fullName>
    </submittedName>
</protein>
<organism evidence="1 2">
    <name type="scientific">Eleutherodactylus coqui</name>
    <name type="common">Puerto Rican coqui</name>
    <dbReference type="NCBI Taxonomy" id="57060"/>
    <lineage>
        <taxon>Eukaryota</taxon>
        <taxon>Metazoa</taxon>
        <taxon>Chordata</taxon>
        <taxon>Craniata</taxon>
        <taxon>Vertebrata</taxon>
        <taxon>Euteleostomi</taxon>
        <taxon>Amphibia</taxon>
        <taxon>Batrachia</taxon>
        <taxon>Anura</taxon>
        <taxon>Neobatrachia</taxon>
        <taxon>Hyloidea</taxon>
        <taxon>Eleutherodactylidae</taxon>
        <taxon>Eleutherodactylinae</taxon>
        <taxon>Eleutherodactylus</taxon>
        <taxon>Eleutherodactylus</taxon>
    </lineage>
</organism>
<sequence length="74" mass="8530">MAAAHLMFSECSRHPLLRGMTSLPGHYQCPLPHRRSMALCGERCRYSMPSYHRTQQKKYFLFIEIGGAPVYSIL</sequence>
<dbReference type="AlphaFoldDB" id="A0A8J6KBJ6"/>